<reference evidence="1 2" key="1">
    <citation type="journal article" date="2010" name="Proc. Natl. Acad. Sci. U.S.A.">
        <title>Insights into evolution of multicellular fungi from the assembled chromosomes of the mushroom Coprinopsis cinerea (Coprinus cinereus).</title>
        <authorList>
            <person name="Stajich J.E."/>
            <person name="Wilke S.K."/>
            <person name="Ahren D."/>
            <person name="Au C.H."/>
            <person name="Birren B.W."/>
            <person name="Borodovsky M."/>
            <person name="Burns C."/>
            <person name="Canback B."/>
            <person name="Casselton L.A."/>
            <person name="Cheng C.K."/>
            <person name="Deng J."/>
            <person name="Dietrich F.S."/>
            <person name="Fargo D.C."/>
            <person name="Farman M.L."/>
            <person name="Gathman A.C."/>
            <person name="Goldberg J."/>
            <person name="Guigo R."/>
            <person name="Hoegger P.J."/>
            <person name="Hooker J.B."/>
            <person name="Huggins A."/>
            <person name="James T.Y."/>
            <person name="Kamada T."/>
            <person name="Kilaru S."/>
            <person name="Kodira C."/>
            <person name="Kues U."/>
            <person name="Kupfer D."/>
            <person name="Kwan H.S."/>
            <person name="Lomsadze A."/>
            <person name="Li W."/>
            <person name="Lilly W.W."/>
            <person name="Ma L.J."/>
            <person name="Mackey A.J."/>
            <person name="Manning G."/>
            <person name="Martin F."/>
            <person name="Muraguchi H."/>
            <person name="Natvig D.O."/>
            <person name="Palmerini H."/>
            <person name="Ramesh M.A."/>
            <person name="Rehmeyer C.J."/>
            <person name="Roe B.A."/>
            <person name="Shenoy N."/>
            <person name="Stanke M."/>
            <person name="Ter-Hovhannisyan V."/>
            <person name="Tunlid A."/>
            <person name="Velagapudi R."/>
            <person name="Vision T.J."/>
            <person name="Zeng Q."/>
            <person name="Zolan M.E."/>
            <person name="Pukkila P.J."/>
        </authorList>
    </citation>
    <scope>NUCLEOTIDE SEQUENCE [LARGE SCALE GENOMIC DNA]</scope>
    <source>
        <strain evidence="2">Okayama-7 / 130 / ATCC MYA-4618 / FGSC 9003</strain>
    </source>
</reference>
<dbReference type="RefSeq" id="XP_001837768.1">
    <property type="nucleotide sequence ID" value="XM_001837716.2"/>
</dbReference>
<dbReference type="VEuPathDB" id="FungiDB:CC1G_06974"/>
<keyword evidence="2" id="KW-1185">Reference proteome</keyword>
<accession>A8NZW8</accession>
<dbReference type="OrthoDB" id="3182995at2759"/>
<dbReference type="InParanoid" id="A8NZW8"/>
<organism evidence="1 2">
    <name type="scientific">Coprinopsis cinerea (strain Okayama-7 / 130 / ATCC MYA-4618 / FGSC 9003)</name>
    <name type="common">Inky cap fungus</name>
    <name type="synonym">Hormographiella aspergillata</name>
    <dbReference type="NCBI Taxonomy" id="240176"/>
    <lineage>
        <taxon>Eukaryota</taxon>
        <taxon>Fungi</taxon>
        <taxon>Dikarya</taxon>
        <taxon>Basidiomycota</taxon>
        <taxon>Agaricomycotina</taxon>
        <taxon>Agaricomycetes</taxon>
        <taxon>Agaricomycetidae</taxon>
        <taxon>Agaricales</taxon>
        <taxon>Agaricineae</taxon>
        <taxon>Psathyrellaceae</taxon>
        <taxon>Coprinopsis</taxon>
    </lineage>
</organism>
<dbReference type="EMBL" id="AACS02000006">
    <property type="protein sequence ID" value="EAU84112.1"/>
    <property type="molecule type" value="Genomic_DNA"/>
</dbReference>
<dbReference type="GO" id="GO:0016301">
    <property type="term" value="F:kinase activity"/>
    <property type="evidence" value="ECO:0007669"/>
    <property type="project" value="UniProtKB-KW"/>
</dbReference>
<evidence type="ECO:0000313" key="1">
    <source>
        <dbReference type="EMBL" id="EAU84112.1"/>
    </source>
</evidence>
<dbReference type="eggNOG" id="ENOG502SS29">
    <property type="taxonomic scope" value="Eukaryota"/>
</dbReference>
<dbReference type="AlphaFoldDB" id="A8NZW8"/>
<gene>
    <name evidence="1" type="ORF">CC1G_06974</name>
</gene>
<dbReference type="OMA" id="NDIRWAN"/>
<sequence>MSAVNEQKAVATNAIKVLTVVDWAQTSKGKPVYVQFTRQKPPPVEATRTWRGEVLPNPPPRPPSKLPPPACNELVVSTQNAIGQGRCGTIFAVDTMRMTNPKNPSFRLFHPRAPYLPDLVIKVAALDRAESLAHEAAMYEEMELLQGVSLPRCYGLFTANLPSDIVIPALGSEKLPPLTPSNPVQSNNRQVSILLLERVGDPLPLGDKLQEEGDLWDVFRDLARMGIEQTDIRYSNILQAPNSSGSFPSTVCPFHGTVHNYRIIDFDSARKTDLTLKRHYFNTLEYLGPILENMKQGVIVEPWDIKTKPDRPSAL</sequence>
<protein>
    <submittedName>
        <fullName evidence="1">Protein kinase subdomain-containing protein PKL/ccin3</fullName>
    </submittedName>
</protein>
<keyword evidence="1" id="KW-0418">Kinase</keyword>
<comment type="caution">
    <text evidence="1">The sequence shown here is derived from an EMBL/GenBank/DDBJ whole genome shotgun (WGS) entry which is preliminary data.</text>
</comment>
<proteinExistence type="predicted"/>
<evidence type="ECO:0000313" key="2">
    <source>
        <dbReference type="Proteomes" id="UP000001861"/>
    </source>
</evidence>
<dbReference type="KEGG" id="cci:CC1G_06974"/>
<dbReference type="GeneID" id="6014330"/>
<keyword evidence="1" id="KW-0808">Transferase</keyword>
<name>A8NZW8_COPC7</name>
<dbReference type="Proteomes" id="UP000001861">
    <property type="component" value="Unassembled WGS sequence"/>
</dbReference>